<accession>A0ABN0UGP8</accession>
<dbReference type="EMBL" id="BAAABU010000017">
    <property type="protein sequence ID" value="GAA0249942.1"/>
    <property type="molecule type" value="Genomic_DNA"/>
</dbReference>
<sequence length="199" mass="20801">MIGVLDAYGGPLAGRVVAALGPDARAAAPTEVTAGFDLLVVVLPLRARRVEDVTHSALSTLGSVAADPSMVASFRTGVVLVWAALAQDRVELSAPRVTTESAVTAWNAAPLLLGTAWARERARHPDDGSAARARSAALRRLVHAPTHHDVDGISLPDVCTQVGTLDPHHVHTLAVRLDGHRWSGARSVVAAVHLRAALT</sequence>
<comment type="caution">
    <text evidence="1">The sequence shown here is derived from an EMBL/GenBank/DDBJ whole genome shotgun (WGS) entry which is preliminary data.</text>
</comment>
<keyword evidence="2" id="KW-1185">Reference proteome</keyword>
<proteinExistence type="predicted"/>
<name>A0ABN0UGP8_9PSEU</name>
<evidence type="ECO:0000313" key="2">
    <source>
        <dbReference type="Proteomes" id="UP001500416"/>
    </source>
</evidence>
<organism evidence="1 2">
    <name type="scientific">Saccharothrix mutabilis subsp. mutabilis</name>
    <dbReference type="NCBI Taxonomy" id="66855"/>
    <lineage>
        <taxon>Bacteria</taxon>
        <taxon>Bacillati</taxon>
        <taxon>Actinomycetota</taxon>
        <taxon>Actinomycetes</taxon>
        <taxon>Pseudonocardiales</taxon>
        <taxon>Pseudonocardiaceae</taxon>
        <taxon>Saccharothrix</taxon>
    </lineage>
</organism>
<reference evidence="1 2" key="1">
    <citation type="journal article" date="2019" name="Int. J. Syst. Evol. Microbiol.">
        <title>The Global Catalogue of Microorganisms (GCM) 10K type strain sequencing project: providing services to taxonomists for standard genome sequencing and annotation.</title>
        <authorList>
            <consortium name="The Broad Institute Genomics Platform"/>
            <consortium name="The Broad Institute Genome Sequencing Center for Infectious Disease"/>
            <person name="Wu L."/>
            <person name="Ma J."/>
        </authorList>
    </citation>
    <scope>NUCLEOTIDE SEQUENCE [LARGE SCALE GENOMIC DNA]</scope>
    <source>
        <strain evidence="1 2">JCM 3380</strain>
    </source>
</reference>
<dbReference type="RefSeq" id="WP_343937066.1">
    <property type="nucleotide sequence ID" value="NZ_BAAABU010000017.1"/>
</dbReference>
<dbReference type="Proteomes" id="UP001500416">
    <property type="component" value="Unassembled WGS sequence"/>
</dbReference>
<gene>
    <name evidence="1" type="ORF">GCM10010492_57580</name>
</gene>
<evidence type="ECO:0000313" key="1">
    <source>
        <dbReference type="EMBL" id="GAA0249942.1"/>
    </source>
</evidence>
<protein>
    <submittedName>
        <fullName evidence="1">Uncharacterized protein</fullName>
    </submittedName>
</protein>